<dbReference type="Pfam" id="PF00122">
    <property type="entry name" value="E1-E2_ATPase"/>
    <property type="match status" value="1"/>
</dbReference>
<keyword evidence="10" id="KW-0067">ATP-binding</keyword>
<dbReference type="EC" id="7.2.2.21" evidence="8"/>
<reference evidence="12 13" key="1">
    <citation type="submission" date="2020-02" db="EMBL/GenBank/DDBJ databases">
        <authorList>
            <person name="Kim Y.B."/>
            <person name="Roh S.W."/>
        </authorList>
    </citation>
    <scope>NUCLEOTIDE SEQUENCE [LARGE SCALE GENOMIC DNA]</scope>
    <source>
        <strain evidence="12 13">DSM 103574</strain>
    </source>
</reference>
<comment type="subcellular location">
    <subcellularLocation>
        <location evidence="10">Cell membrane</location>
    </subcellularLocation>
    <subcellularLocation>
        <location evidence="1">Membrane</location>
        <topology evidence="1">Multi-pass membrane protein</topology>
    </subcellularLocation>
</comment>
<dbReference type="SFLD" id="SFLDF00027">
    <property type="entry name" value="p-type_atpase"/>
    <property type="match status" value="1"/>
</dbReference>
<comment type="catalytic activity">
    <reaction evidence="9">
        <text>Cd(2+)(in) + ATP + H2O = Cd(2+)(out) + ADP + phosphate + H(+)</text>
        <dbReference type="Rhea" id="RHEA:12132"/>
        <dbReference type="ChEBI" id="CHEBI:15377"/>
        <dbReference type="ChEBI" id="CHEBI:15378"/>
        <dbReference type="ChEBI" id="CHEBI:30616"/>
        <dbReference type="ChEBI" id="CHEBI:43474"/>
        <dbReference type="ChEBI" id="CHEBI:48775"/>
        <dbReference type="ChEBI" id="CHEBI:456216"/>
        <dbReference type="EC" id="7.2.2.21"/>
    </reaction>
</comment>
<dbReference type="PANTHER" id="PTHR48085:SF5">
    <property type="entry name" value="CADMIUM_ZINC-TRANSPORTING ATPASE HMA4-RELATED"/>
    <property type="match status" value="1"/>
</dbReference>
<dbReference type="EMBL" id="CP048649">
    <property type="protein sequence ID" value="QIB70452.1"/>
    <property type="molecule type" value="Genomic_DNA"/>
</dbReference>
<dbReference type="SFLD" id="SFLDS00003">
    <property type="entry name" value="Haloacid_Dehalogenase"/>
    <property type="match status" value="1"/>
</dbReference>
<dbReference type="NCBIfam" id="TIGR01525">
    <property type="entry name" value="ATPase-IB_hvy"/>
    <property type="match status" value="1"/>
</dbReference>
<feature type="transmembrane region" description="Helical" evidence="10">
    <location>
        <begin position="310"/>
        <end position="329"/>
    </location>
</feature>
<evidence type="ECO:0000313" key="12">
    <source>
        <dbReference type="EMBL" id="QIB70452.1"/>
    </source>
</evidence>
<evidence type="ECO:0000259" key="11">
    <source>
        <dbReference type="Pfam" id="PF00122"/>
    </source>
</evidence>
<dbReference type="PROSITE" id="PS01229">
    <property type="entry name" value="COF_2"/>
    <property type="match status" value="1"/>
</dbReference>
<dbReference type="GO" id="GO:0008551">
    <property type="term" value="F:P-type cadmium transporter activity"/>
    <property type="evidence" value="ECO:0007669"/>
    <property type="project" value="UniProtKB-EC"/>
</dbReference>
<evidence type="ECO:0000256" key="6">
    <source>
        <dbReference type="ARBA" id="ARBA00022989"/>
    </source>
</evidence>
<keyword evidence="10" id="KW-0547">Nucleotide-binding</keyword>
<keyword evidence="5" id="KW-1278">Translocase</keyword>
<evidence type="ECO:0000256" key="3">
    <source>
        <dbReference type="ARBA" id="ARBA00022539"/>
    </source>
</evidence>
<organism evidence="12 13">
    <name type="scientific">Aminipila butyrica</name>
    <dbReference type="NCBI Taxonomy" id="433296"/>
    <lineage>
        <taxon>Bacteria</taxon>
        <taxon>Bacillati</taxon>
        <taxon>Bacillota</taxon>
        <taxon>Clostridia</taxon>
        <taxon>Peptostreptococcales</taxon>
        <taxon>Anaerovoracaceae</taxon>
        <taxon>Aminipila</taxon>
    </lineage>
</organism>
<protein>
    <recommendedName>
        <fullName evidence="8">Cd(2+)-exporting ATPase</fullName>
        <ecNumber evidence="8">7.2.2.21</ecNumber>
    </recommendedName>
</protein>
<dbReference type="InterPro" id="IPR008250">
    <property type="entry name" value="ATPase_P-typ_transduc_dom_A_sf"/>
</dbReference>
<dbReference type="PRINTS" id="PR00120">
    <property type="entry name" value="HATPASE"/>
</dbReference>
<dbReference type="GO" id="GO:0016887">
    <property type="term" value="F:ATP hydrolysis activity"/>
    <property type="evidence" value="ECO:0007669"/>
    <property type="project" value="InterPro"/>
</dbReference>
<dbReference type="Pfam" id="PF00702">
    <property type="entry name" value="Hydrolase"/>
    <property type="match status" value="1"/>
</dbReference>
<dbReference type="KEGG" id="abut:Ami103574_14630"/>
<dbReference type="InterPro" id="IPR023214">
    <property type="entry name" value="HAD_sf"/>
</dbReference>
<dbReference type="InterPro" id="IPR027256">
    <property type="entry name" value="P-typ_ATPase_IB"/>
</dbReference>
<dbReference type="GO" id="GO:0005524">
    <property type="term" value="F:ATP binding"/>
    <property type="evidence" value="ECO:0007669"/>
    <property type="project" value="UniProtKB-UniRule"/>
</dbReference>
<feature type="transmembrane region" description="Helical" evidence="10">
    <location>
        <begin position="643"/>
        <end position="666"/>
    </location>
</feature>
<dbReference type="InterPro" id="IPR044492">
    <property type="entry name" value="P_typ_ATPase_HD_dom"/>
</dbReference>
<dbReference type="SFLD" id="SFLDG00002">
    <property type="entry name" value="C1.7:_P-type_atpase_like"/>
    <property type="match status" value="1"/>
</dbReference>
<dbReference type="Gene3D" id="3.40.50.1000">
    <property type="entry name" value="HAD superfamily/HAD-like"/>
    <property type="match status" value="1"/>
</dbReference>
<dbReference type="Gene3D" id="3.40.1110.10">
    <property type="entry name" value="Calcium-transporting ATPase, cytoplasmic domain N"/>
    <property type="match status" value="1"/>
</dbReference>
<keyword evidence="6 10" id="KW-1133">Transmembrane helix</keyword>
<dbReference type="AlphaFoldDB" id="A0A858BYB6"/>
<feature type="domain" description="P-type ATPase A" evidence="11">
    <location>
        <begin position="199"/>
        <end position="293"/>
    </location>
</feature>
<dbReference type="Gene3D" id="2.70.150.10">
    <property type="entry name" value="Calcium-transporting ATPase, cytoplasmic transduction domain A"/>
    <property type="match status" value="1"/>
</dbReference>
<comment type="similarity">
    <text evidence="2 10">Belongs to the cation transport ATPase (P-type) (TC 3.A.3) family. Type IB subfamily.</text>
</comment>
<dbReference type="GO" id="GO:0005886">
    <property type="term" value="C:plasma membrane"/>
    <property type="evidence" value="ECO:0007669"/>
    <property type="project" value="UniProtKB-SubCell"/>
</dbReference>
<proteinExistence type="inferred from homology"/>
<dbReference type="InterPro" id="IPR036412">
    <property type="entry name" value="HAD-like_sf"/>
</dbReference>
<dbReference type="NCBIfam" id="TIGR01494">
    <property type="entry name" value="ATPase_P-type"/>
    <property type="match status" value="1"/>
</dbReference>
<keyword evidence="10" id="KW-1003">Cell membrane</keyword>
<keyword evidence="10" id="KW-0479">Metal-binding</keyword>
<dbReference type="RefSeq" id="WP_163067690.1">
    <property type="nucleotide sequence ID" value="NZ_CP048649.1"/>
</dbReference>
<keyword evidence="4 10" id="KW-0812">Transmembrane</keyword>
<keyword evidence="13" id="KW-1185">Reference proteome</keyword>
<dbReference type="InterPro" id="IPR001757">
    <property type="entry name" value="P_typ_ATPase"/>
</dbReference>
<dbReference type="PANTHER" id="PTHR48085">
    <property type="entry name" value="CADMIUM/ZINC-TRANSPORTING ATPASE HMA2-RELATED"/>
    <property type="match status" value="1"/>
</dbReference>
<dbReference type="PROSITE" id="PS00154">
    <property type="entry name" value="ATPASE_E1_E2"/>
    <property type="match status" value="1"/>
</dbReference>
<accession>A0A858BYB6</accession>
<dbReference type="SUPFAM" id="SSF56784">
    <property type="entry name" value="HAD-like"/>
    <property type="match status" value="1"/>
</dbReference>
<dbReference type="Proteomes" id="UP000466848">
    <property type="component" value="Chromosome"/>
</dbReference>
<evidence type="ECO:0000256" key="5">
    <source>
        <dbReference type="ARBA" id="ARBA00022967"/>
    </source>
</evidence>
<evidence type="ECO:0000256" key="9">
    <source>
        <dbReference type="ARBA" id="ARBA00049338"/>
    </source>
</evidence>
<dbReference type="PRINTS" id="PR00119">
    <property type="entry name" value="CATATPASE"/>
</dbReference>
<evidence type="ECO:0000256" key="2">
    <source>
        <dbReference type="ARBA" id="ARBA00006024"/>
    </source>
</evidence>
<dbReference type="InterPro" id="IPR023299">
    <property type="entry name" value="ATPase_P-typ_cyto_dom_N"/>
</dbReference>
<evidence type="ECO:0000256" key="4">
    <source>
        <dbReference type="ARBA" id="ARBA00022692"/>
    </source>
</evidence>
<comment type="caution">
    <text evidence="10">Lacks conserved residue(s) required for the propagation of feature annotation.</text>
</comment>
<name>A0A858BYB6_9FIRM</name>
<dbReference type="InterPro" id="IPR051014">
    <property type="entry name" value="Cation_Transport_ATPase_IB"/>
</dbReference>
<dbReference type="InterPro" id="IPR059000">
    <property type="entry name" value="ATPase_P-type_domA"/>
</dbReference>
<evidence type="ECO:0000256" key="1">
    <source>
        <dbReference type="ARBA" id="ARBA00004141"/>
    </source>
</evidence>
<dbReference type="InterPro" id="IPR018303">
    <property type="entry name" value="ATPase_P-typ_P_site"/>
</dbReference>
<dbReference type="GO" id="GO:0046872">
    <property type="term" value="F:metal ion binding"/>
    <property type="evidence" value="ECO:0007669"/>
    <property type="project" value="UniProtKB-KW"/>
</dbReference>
<gene>
    <name evidence="12" type="ORF">Ami103574_14630</name>
</gene>
<dbReference type="SUPFAM" id="SSF81653">
    <property type="entry name" value="Calcium ATPase, transduction domain A"/>
    <property type="match status" value="1"/>
</dbReference>
<evidence type="ECO:0000256" key="8">
    <source>
        <dbReference type="ARBA" id="ARBA00039103"/>
    </source>
</evidence>
<evidence type="ECO:0000313" key="13">
    <source>
        <dbReference type="Proteomes" id="UP000466848"/>
    </source>
</evidence>
<evidence type="ECO:0000256" key="7">
    <source>
        <dbReference type="ARBA" id="ARBA00023136"/>
    </source>
</evidence>
<keyword evidence="7 10" id="KW-0472">Membrane</keyword>
<evidence type="ECO:0000256" key="10">
    <source>
        <dbReference type="RuleBase" id="RU362081"/>
    </source>
</evidence>
<keyword evidence="3" id="KW-0104">Cadmium</keyword>
<sequence>MRFKIVHDLPGRIRVRCGRDAFSKDESYSIVKTLEDLNFVYSAEASVANGSILVLYEKEKRARVLEQLTALKARELVLVPQGERNQARDITTDFQRKLAVMVGRRYLMKWLVPAPIRTALTLLRAYKFMKLGLRSLEKGKLDVKVLEATSIAVSLVQRDTNTAASIMFLLSLSDLLEDYTRKKASNELTESLRINVDFAWLQEGSTLRPVAISDLKLGDQILVRTGSMIPIDGTVCDGEAMVNESSMTGEPLAVRKNEDSTVFAGTVVEEGSLVIRVTALSNETRINKIIDLIHHSESLKAKIQGKAETLADAIVPFSFLLSGLTFLLTRNLTKAISVLMVDYSCALKLSTPITIISAMREASSHKIVVKGGKHLEAYAKADIIIFDKTGTLTVASPQVEKVIPCGSYTREEVLRTAACMEEHFPHSVARAIVRKAQEENLNHEEEHAEVEYLVAHGIATSLHGKRTLIGSYHFIFEDEQVPLTEEDKKLIHQESDDNSVVYLAIGGQLAGFLCIEDPVRGGTKEILGSLRELGIEQIIMLTGDSEKAANKVAQELGIDSYYAQILPEDKAAIVESLKQAGHRVIMVGDGINDSPALAAADVSVSMKDSSDIAKEVADITLLASHLGELVTLRRLSMNMMRRINYNYGAILGFNTSLLLLGMGGIITPATSALLHNLSTMGISAASMKPLLPKPSEEA</sequence>